<keyword evidence="5" id="KW-1185">Reference proteome</keyword>
<dbReference type="AlphaFoldDB" id="A0A6A3D1W0"/>
<evidence type="ECO:0000259" key="2">
    <source>
        <dbReference type="Pfam" id="PF03108"/>
    </source>
</evidence>
<dbReference type="Pfam" id="PF07816">
    <property type="entry name" value="DUF1645"/>
    <property type="match status" value="1"/>
</dbReference>
<dbReference type="InterPro" id="IPR018289">
    <property type="entry name" value="MULE_transposase_dom"/>
</dbReference>
<evidence type="ECO:0000256" key="1">
    <source>
        <dbReference type="SAM" id="MobiDB-lite"/>
    </source>
</evidence>
<dbReference type="PANTHER" id="PTHR33095:SF57">
    <property type="entry name" value="EXPRESSED PROTEIN"/>
    <property type="match status" value="1"/>
</dbReference>
<accession>A0A6A3D1W0</accession>
<dbReference type="InterPro" id="IPR012442">
    <property type="entry name" value="DUF1645_plant"/>
</dbReference>
<evidence type="ECO:0000313" key="4">
    <source>
        <dbReference type="EMBL" id="KAE8733402.1"/>
    </source>
</evidence>
<proteinExistence type="predicted"/>
<evidence type="ECO:0000313" key="5">
    <source>
        <dbReference type="Proteomes" id="UP000436088"/>
    </source>
</evidence>
<protein>
    <submittedName>
        <fullName evidence="4">C2H2 and C2HC zinc fingers superfamily protein isoform 1</fullName>
    </submittedName>
</protein>
<feature type="compositionally biased region" description="Basic and acidic residues" evidence="1">
    <location>
        <begin position="910"/>
        <end position="926"/>
    </location>
</feature>
<feature type="region of interest" description="Disordered" evidence="1">
    <location>
        <begin position="1"/>
        <end position="43"/>
    </location>
</feature>
<feature type="region of interest" description="Disordered" evidence="1">
    <location>
        <begin position="148"/>
        <end position="212"/>
    </location>
</feature>
<feature type="compositionally biased region" description="Polar residues" evidence="1">
    <location>
        <begin position="157"/>
        <end position="172"/>
    </location>
</feature>
<feature type="compositionally biased region" description="Polar residues" evidence="1">
    <location>
        <begin position="16"/>
        <end position="29"/>
    </location>
</feature>
<dbReference type="Pfam" id="PF10551">
    <property type="entry name" value="MULE"/>
    <property type="match status" value="1"/>
</dbReference>
<sequence>MGFQKLHEPQVLLVDNDSTSSTPYVSAPSSPRPEPGSTNGGFFYSAPASPMHITMTTTPVASVVSSTTQPSPPGHEFEFGSSGSGQSESMTSADGLFLNGQIRPLKLSTHLERPKVLAPLMDKPLRRRRRRRSMSPLRNAVFALNKDLGQKAGGKNNGTTGDSMSGACSSDGRSSRKWGFGLKGFRRSKSEGRKWSSTVSKEKQSGNKSNGVVQEKLSNGIRKKRVPPSPHELHYTANIAQAEEMRRKTFLPYRQGLLGCLGFSSKGYGAMNGLARAVNPLPSSNNNTRHMIQFRDLKSSLFTIWRHWLTYISSSTGGWVRFPYRKENSPCCTCINCWNGVNYSDRHRTPCNPGDLGGRHAIQATSKVAMQSRRPPRYIAWRLCIFCKNHGPWECMGEGMHAVHGHADACCAWEIMGRGNAWGRGCMLCMGRGNCAWPCTSNGVGHGGVVGRSPWSLGDQDMLQFHLKKMMIGTMVGLHESTNIAVIELFVDVRNICDVPGSSRGVAQNPSEMALYSQFEEPTYRFPNSFMALLESVMKSGGHLQQQKIHDDSSEDEETEEPVLGGDENIFGGGAIDEVPTPYEATPHMYEIDYDAMRAPEFPDMPHLPPYQMTESFDNSGEFSVGVQFRGKNEATLAIKEYCIKCHVDVHVAESNQKTLYAKCVKYGPECKWKIRVSKIKGTMFGSSRGTMAMVEKDPRISCSVLAASIRSQFGYQVKYGKVWNAKMKAMKLTYGDWDTSYNELPHLLQAMKRFIPGTIVKHVLLMAVAQDGERNIFPIAFAIVEGETTEAWDFFLTNLRQYVVREDGVCLISDRGTGILAAIERPGSRWIPPYAYPTFCIRHIGKNSIDQFHNAHIRSEIVSMAWKYPCAHAVAACMYAVQIPNESYWPKKDHDEWLPNPMLRRSPKGRPESTRIHTSMDFHAKERGQAKRCGLCRGEGHSKNNCPNLPRYRPHH</sequence>
<feature type="compositionally biased region" description="Low complexity" evidence="1">
    <location>
        <begin position="79"/>
        <end position="89"/>
    </location>
</feature>
<comment type="caution">
    <text evidence="4">The sequence shown here is derived from an EMBL/GenBank/DDBJ whole genome shotgun (WGS) entry which is preliminary data.</text>
</comment>
<feature type="region of interest" description="Disordered" evidence="1">
    <location>
        <begin position="61"/>
        <end position="92"/>
    </location>
</feature>
<organism evidence="4 5">
    <name type="scientific">Hibiscus syriacus</name>
    <name type="common">Rose of Sharon</name>
    <dbReference type="NCBI Taxonomy" id="106335"/>
    <lineage>
        <taxon>Eukaryota</taxon>
        <taxon>Viridiplantae</taxon>
        <taxon>Streptophyta</taxon>
        <taxon>Embryophyta</taxon>
        <taxon>Tracheophyta</taxon>
        <taxon>Spermatophyta</taxon>
        <taxon>Magnoliopsida</taxon>
        <taxon>eudicotyledons</taxon>
        <taxon>Gunneridae</taxon>
        <taxon>Pentapetalae</taxon>
        <taxon>rosids</taxon>
        <taxon>malvids</taxon>
        <taxon>Malvales</taxon>
        <taxon>Malvaceae</taxon>
        <taxon>Malvoideae</taxon>
        <taxon>Hibiscus</taxon>
    </lineage>
</organism>
<evidence type="ECO:0000259" key="3">
    <source>
        <dbReference type="Pfam" id="PF10551"/>
    </source>
</evidence>
<reference evidence="4" key="1">
    <citation type="submission" date="2019-09" db="EMBL/GenBank/DDBJ databases">
        <title>Draft genome information of white flower Hibiscus syriacus.</title>
        <authorList>
            <person name="Kim Y.-M."/>
        </authorList>
    </citation>
    <scope>NUCLEOTIDE SEQUENCE [LARGE SCALE GENOMIC DNA]</scope>
    <source>
        <strain evidence="4">YM2019G1</strain>
    </source>
</reference>
<dbReference type="EMBL" id="VEPZ02000111">
    <property type="protein sequence ID" value="KAE8733402.1"/>
    <property type="molecule type" value="Genomic_DNA"/>
</dbReference>
<feature type="region of interest" description="Disordered" evidence="1">
    <location>
        <begin position="543"/>
        <end position="571"/>
    </location>
</feature>
<name>A0A6A3D1W0_HIBSY</name>
<dbReference type="Proteomes" id="UP000436088">
    <property type="component" value="Unassembled WGS sequence"/>
</dbReference>
<dbReference type="InterPro" id="IPR004332">
    <property type="entry name" value="Transposase_MuDR"/>
</dbReference>
<gene>
    <name evidence="4" type="ORF">F3Y22_tig00001297pilonHSYRG00027</name>
</gene>
<feature type="region of interest" description="Disordered" evidence="1">
    <location>
        <begin position="900"/>
        <end position="926"/>
    </location>
</feature>
<dbReference type="Pfam" id="PF03108">
    <property type="entry name" value="DBD_Tnp_Mut"/>
    <property type="match status" value="1"/>
</dbReference>
<feature type="domain" description="Transposase MuDR plant" evidence="2">
    <location>
        <begin position="624"/>
        <end position="683"/>
    </location>
</feature>
<feature type="compositionally biased region" description="Basic and acidic residues" evidence="1">
    <location>
        <begin position="188"/>
        <end position="205"/>
    </location>
</feature>
<feature type="domain" description="MULE transposase" evidence="3">
    <location>
        <begin position="762"/>
        <end position="848"/>
    </location>
</feature>
<dbReference type="PANTHER" id="PTHR33095">
    <property type="entry name" value="OS07G0619500 PROTEIN"/>
    <property type="match status" value="1"/>
</dbReference>